<keyword evidence="5" id="KW-0819">tRNA processing</keyword>
<evidence type="ECO:0000256" key="10">
    <source>
        <dbReference type="ARBA" id="ARBA00032441"/>
    </source>
</evidence>
<keyword evidence="12" id="KW-1185">Reference proteome</keyword>
<protein>
    <recommendedName>
        <fullName evidence="3">tRNA threonylcarbamoyladenosine biosynthesis protein TsaE</fullName>
    </recommendedName>
    <alternativeName>
        <fullName evidence="10">t(6)A37 threonylcarbamoyladenosine biosynthesis protein TsaE</fullName>
    </alternativeName>
</protein>
<dbReference type="Pfam" id="PF02367">
    <property type="entry name" value="TsaE"/>
    <property type="match status" value="1"/>
</dbReference>
<evidence type="ECO:0000256" key="8">
    <source>
        <dbReference type="ARBA" id="ARBA00022840"/>
    </source>
</evidence>
<dbReference type="GO" id="GO:0016740">
    <property type="term" value="F:transferase activity"/>
    <property type="evidence" value="ECO:0007669"/>
    <property type="project" value="UniProtKB-KW"/>
</dbReference>
<name>A0A7G8BIB6_9BACT</name>
<sequence length="158" mass="17336">MTEATGTKVHEFETNSAADTIRAGREIAKLLTPPKFLILKGDLGAGKTTLVKGIAEALDAAEPDEVTSPTFTLMHEYEGTLHDHGKNEPVMLYHLDLYRIEQERQLDSLGLDEIATPDSIVLVEWGDKFPSVAKRSNGEIVMKTTGGDSRKITLTLKD</sequence>
<keyword evidence="9" id="KW-0460">Magnesium</keyword>
<evidence type="ECO:0000313" key="12">
    <source>
        <dbReference type="Proteomes" id="UP000515312"/>
    </source>
</evidence>
<dbReference type="Gene3D" id="3.40.50.300">
    <property type="entry name" value="P-loop containing nucleotide triphosphate hydrolases"/>
    <property type="match status" value="1"/>
</dbReference>
<dbReference type="EMBL" id="CP060394">
    <property type="protein sequence ID" value="QNI32286.1"/>
    <property type="molecule type" value="Genomic_DNA"/>
</dbReference>
<dbReference type="KEGG" id="adin:H7849_25430"/>
<evidence type="ECO:0000256" key="6">
    <source>
        <dbReference type="ARBA" id="ARBA00022723"/>
    </source>
</evidence>
<evidence type="ECO:0000256" key="1">
    <source>
        <dbReference type="ARBA" id="ARBA00004496"/>
    </source>
</evidence>
<evidence type="ECO:0000256" key="7">
    <source>
        <dbReference type="ARBA" id="ARBA00022741"/>
    </source>
</evidence>
<dbReference type="Proteomes" id="UP000515312">
    <property type="component" value="Chromosome"/>
</dbReference>
<comment type="subcellular location">
    <subcellularLocation>
        <location evidence="1">Cytoplasm</location>
    </subcellularLocation>
</comment>
<evidence type="ECO:0000256" key="5">
    <source>
        <dbReference type="ARBA" id="ARBA00022694"/>
    </source>
</evidence>
<keyword evidence="4" id="KW-0963">Cytoplasm</keyword>
<evidence type="ECO:0000256" key="2">
    <source>
        <dbReference type="ARBA" id="ARBA00007599"/>
    </source>
</evidence>
<dbReference type="GO" id="GO:0005524">
    <property type="term" value="F:ATP binding"/>
    <property type="evidence" value="ECO:0007669"/>
    <property type="project" value="UniProtKB-KW"/>
</dbReference>
<dbReference type="PANTHER" id="PTHR33540:SF2">
    <property type="entry name" value="TRNA THREONYLCARBAMOYLADENOSINE BIOSYNTHESIS PROTEIN TSAE"/>
    <property type="match status" value="1"/>
</dbReference>
<accession>A0A7G8BIB6</accession>
<dbReference type="GO" id="GO:0002949">
    <property type="term" value="P:tRNA threonylcarbamoyladenosine modification"/>
    <property type="evidence" value="ECO:0007669"/>
    <property type="project" value="InterPro"/>
</dbReference>
<reference evidence="11 12" key="1">
    <citation type="submission" date="2020-08" db="EMBL/GenBank/DDBJ databases">
        <title>Edaphobacter telluris sp. nov. and Acidobacterium dinghuensis sp. nov., two acidobacteria isolated from forest soil.</title>
        <authorList>
            <person name="Fu J."/>
            <person name="Qiu L."/>
        </authorList>
    </citation>
    <scope>NUCLEOTIDE SEQUENCE [LARGE SCALE GENOMIC DNA]</scope>
    <source>
        <strain evidence="11">4Y35</strain>
    </source>
</reference>
<gene>
    <name evidence="11" type="primary">tsaE</name>
    <name evidence="11" type="ORF">H7849_25430</name>
</gene>
<dbReference type="GO" id="GO:0046872">
    <property type="term" value="F:metal ion binding"/>
    <property type="evidence" value="ECO:0007669"/>
    <property type="project" value="UniProtKB-KW"/>
</dbReference>
<evidence type="ECO:0000256" key="9">
    <source>
        <dbReference type="ARBA" id="ARBA00022842"/>
    </source>
</evidence>
<dbReference type="SUPFAM" id="SSF52540">
    <property type="entry name" value="P-loop containing nucleoside triphosphate hydrolases"/>
    <property type="match status" value="1"/>
</dbReference>
<evidence type="ECO:0000256" key="3">
    <source>
        <dbReference type="ARBA" id="ARBA00019010"/>
    </source>
</evidence>
<dbReference type="AlphaFoldDB" id="A0A7G8BIB6"/>
<keyword evidence="6" id="KW-0479">Metal-binding</keyword>
<dbReference type="RefSeq" id="WP_186743241.1">
    <property type="nucleotide sequence ID" value="NZ_CP060394.1"/>
</dbReference>
<proteinExistence type="inferred from homology"/>
<dbReference type="InterPro" id="IPR027417">
    <property type="entry name" value="P-loop_NTPase"/>
</dbReference>
<organism evidence="11 12">
    <name type="scientific">Alloacidobacterium dinghuense</name>
    <dbReference type="NCBI Taxonomy" id="2763107"/>
    <lineage>
        <taxon>Bacteria</taxon>
        <taxon>Pseudomonadati</taxon>
        <taxon>Acidobacteriota</taxon>
        <taxon>Terriglobia</taxon>
        <taxon>Terriglobales</taxon>
        <taxon>Acidobacteriaceae</taxon>
        <taxon>Alloacidobacterium</taxon>
    </lineage>
</organism>
<dbReference type="PANTHER" id="PTHR33540">
    <property type="entry name" value="TRNA THREONYLCARBAMOYLADENOSINE BIOSYNTHESIS PROTEIN TSAE"/>
    <property type="match status" value="1"/>
</dbReference>
<dbReference type="NCBIfam" id="TIGR00150">
    <property type="entry name" value="T6A_YjeE"/>
    <property type="match status" value="1"/>
</dbReference>
<dbReference type="InterPro" id="IPR003442">
    <property type="entry name" value="T6A_TsaE"/>
</dbReference>
<evidence type="ECO:0000256" key="4">
    <source>
        <dbReference type="ARBA" id="ARBA00022490"/>
    </source>
</evidence>
<keyword evidence="8" id="KW-0067">ATP-binding</keyword>
<keyword evidence="11" id="KW-0808">Transferase</keyword>
<keyword evidence="7" id="KW-0547">Nucleotide-binding</keyword>
<comment type="similarity">
    <text evidence="2">Belongs to the TsaE family.</text>
</comment>
<evidence type="ECO:0000313" key="11">
    <source>
        <dbReference type="EMBL" id="QNI32286.1"/>
    </source>
</evidence>
<dbReference type="GO" id="GO:0005737">
    <property type="term" value="C:cytoplasm"/>
    <property type="evidence" value="ECO:0007669"/>
    <property type="project" value="UniProtKB-SubCell"/>
</dbReference>